<evidence type="ECO:0000313" key="3">
    <source>
        <dbReference type="Proteomes" id="UP000012249"/>
    </source>
</evidence>
<gene>
    <name evidence="2" type="ORF">LEP1GSC043_4777</name>
</gene>
<reference evidence="2 3" key="1">
    <citation type="submission" date="2013-02" db="EMBL/GenBank/DDBJ databases">
        <authorList>
            <person name="Harkins D.M."/>
            <person name="Durkin A.S."/>
            <person name="Brinkac L.M."/>
            <person name="Haft D.H."/>
            <person name="Selengut J.D."/>
            <person name="Sanka R."/>
            <person name="DePew J."/>
            <person name="Purushe J."/>
            <person name="Haake D.A."/>
            <person name="Matsunaga J."/>
            <person name="Vinetz J.M."/>
            <person name="Sutton G.G."/>
            <person name="Nierman W.C."/>
            <person name="Fouts D.E."/>
        </authorList>
    </citation>
    <scope>NUCLEOTIDE SEQUENCE [LARGE SCALE GENOMIC DNA]</scope>
    <source>
        <strain evidence="2 3">Ecochallenge</strain>
    </source>
</reference>
<evidence type="ECO:0000313" key="2">
    <source>
        <dbReference type="EMBL" id="EMY13615.1"/>
    </source>
</evidence>
<proteinExistence type="predicted"/>
<sequence>MKRVPSVHPMDEDWVQQKNSHAVFPDKSKNGNKSFMSLLFSGIFRPEKRKRNIASG</sequence>
<protein>
    <submittedName>
        <fullName evidence="2">Uncharacterized protein</fullName>
    </submittedName>
</protein>
<accession>N1UC31</accession>
<name>N1UC31_9LEPT</name>
<evidence type="ECO:0000256" key="1">
    <source>
        <dbReference type="SAM" id="MobiDB-lite"/>
    </source>
</evidence>
<dbReference type="Proteomes" id="UP000012249">
    <property type="component" value="Unassembled WGS sequence"/>
</dbReference>
<organism evidence="2 3">
    <name type="scientific">Leptospira weilii str. Ecochallenge</name>
    <dbReference type="NCBI Taxonomy" id="1049986"/>
    <lineage>
        <taxon>Bacteria</taxon>
        <taxon>Pseudomonadati</taxon>
        <taxon>Spirochaetota</taxon>
        <taxon>Spirochaetia</taxon>
        <taxon>Leptospirales</taxon>
        <taxon>Leptospiraceae</taxon>
        <taxon>Leptospira</taxon>
    </lineage>
</organism>
<dbReference type="EMBL" id="AHMI02000227">
    <property type="protein sequence ID" value="EMY13615.1"/>
    <property type="molecule type" value="Genomic_DNA"/>
</dbReference>
<comment type="caution">
    <text evidence="2">The sequence shown here is derived from an EMBL/GenBank/DDBJ whole genome shotgun (WGS) entry which is preliminary data.</text>
</comment>
<dbReference type="AlphaFoldDB" id="N1UC31"/>
<feature type="region of interest" description="Disordered" evidence="1">
    <location>
        <begin position="1"/>
        <end position="28"/>
    </location>
</feature>